<dbReference type="EMBL" id="UINC01092107">
    <property type="protein sequence ID" value="SVC45412.1"/>
    <property type="molecule type" value="Genomic_DNA"/>
</dbReference>
<reference evidence="1" key="1">
    <citation type="submission" date="2018-05" db="EMBL/GenBank/DDBJ databases">
        <authorList>
            <person name="Lanie J.A."/>
            <person name="Ng W.-L."/>
            <person name="Kazmierczak K.M."/>
            <person name="Andrzejewski T.M."/>
            <person name="Davidsen T.M."/>
            <person name="Wayne K.J."/>
            <person name="Tettelin H."/>
            <person name="Glass J.I."/>
            <person name="Rusch D."/>
            <person name="Podicherti R."/>
            <person name="Tsui H.-C.T."/>
            <person name="Winkler M.E."/>
        </authorList>
    </citation>
    <scope>NUCLEOTIDE SEQUENCE</scope>
</reference>
<proteinExistence type="predicted"/>
<protein>
    <submittedName>
        <fullName evidence="1">Uncharacterized protein</fullName>
    </submittedName>
</protein>
<dbReference type="AlphaFoldDB" id="A0A382MDB1"/>
<sequence length="52" mass="6021">MPLEMGVTVELNLSLIRRSRTRIRPAGTRTRPHTLINLKRQSFNASEEKEDT</sequence>
<accession>A0A382MDB1</accession>
<name>A0A382MDB1_9ZZZZ</name>
<organism evidence="1">
    <name type="scientific">marine metagenome</name>
    <dbReference type="NCBI Taxonomy" id="408172"/>
    <lineage>
        <taxon>unclassified sequences</taxon>
        <taxon>metagenomes</taxon>
        <taxon>ecological metagenomes</taxon>
    </lineage>
</organism>
<evidence type="ECO:0000313" key="1">
    <source>
        <dbReference type="EMBL" id="SVC45412.1"/>
    </source>
</evidence>
<gene>
    <name evidence="1" type="ORF">METZ01_LOCUS298266</name>
</gene>